<dbReference type="Pfam" id="PF02597">
    <property type="entry name" value="ThiS"/>
    <property type="match status" value="1"/>
</dbReference>
<organism evidence="1 2">
    <name type="scientific">Desulfosarcina widdelii</name>
    <dbReference type="NCBI Taxonomy" id="947919"/>
    <lineage>
        <taxon>Bacteria</taxon>
        <taxon>Pseudomonadati</taxon>
        <taxon>Thermodesulfobacteriota</taxon>
        <taxon>Desulfobacteria</taxon>
        <taxon>Desulfobacterales</taxon>
        <taxon>Desulfosarcinaceae</taxon>
        <taxon>Desulfosarcina</taxon>
    </lineage>
</organism>
<accession>A0A5K7ZAY7</accession>
<evidence type="ECO:0000313" key="2">
    <source>
        <dbReference type="Proteomes" id="UP000427769"/>
    </source>
</evidence>
<dbReference type="Gene3D" id="3.10.20.30">
    <property type="match status" value="1"/>
</dbReference>
<evidence type="ECO:0000313" key="1">
    <source>
        <dbReference type="EMBL" id="BBO79222.1"/>
    </source>
</evidence>
<dbReference type="Proteomes" id="UP000427769">
    <property type="component" value="Chromosome"/>
</dbReference>
<dbReference type="SUPFAM" id="SSF54285">
    <property type="entry name" value="MoaD/ThiS"/>
    <property type="match status" value="1"/>
</dbReference>
<dbReference type="KEGG" id="dwd:DSCW_66390"/>
<proteinExistence type="predicted"/>
<name>A0A5K7ZAY7_9BACT</name>
<reference evidence="1 2" key="1">
    <citation type="submission" date="2019-11" db="EMBL/GenBank/DDBJ databases">
        <title>Comparative genomics of hydrocarbon-degrading Desulfosarcina strains.</title>
        <authorList>
            <person name="Watanabe M."/>
            <person name="Kojima H."/>
            <person name="Fukui M."/>
        </authorList>
    </citation>
    <scope>NUCLEOTIDE SEQUENCE [LARGE SCALE GENOMIC DNA]</scope>
    <source>
        <strain evidence="1 2">PP31</strain>
    </source>
</reference>
<sequence>MEIHMKQTHIQLKLFAGLAPFTPENADRVPIESGVSVEKLLLQLNIPSEKAHLIFINGVKCSLASQLKGGERVGIFPPVAGG</sequence>
<evidence type="ECO:0008006" key="3">
    <source>
        <dbReference type="Google" id="ProtNLM"/>
    </source>
</evidence>
<protein>
    <recommendedName>
        <fullName evidence="3">Molybdopterin synthase sulfur carrier subunit</fullName>
    </recommendedName>
</protein>
<gene>
    <name evidence="1" type="ORF">DSCW_66390</name>
</gene>
<dbReference type="AlphaFoldDB" id="A0A5K7ZAY7"/>
<dbReference type="EMBL" id="AP021875">
    <property type="protein sequence ID" value="BBO79222.1"/>
    <property type="molecule type" value="Genomic_DNA"/>
</dbReference>
<dbReference type="InterPro" id="IPR003749">
    <property type="entry name" value="ThiS/MoaD-like"/>
</dbReference>
<dbReference type="InterPro" id="IPR012675">
    <property type="entry name" value="Beta-grasp_dom_sf"/>
</dbReference>
<dbReference type="InterPro" id="IPR016155">
    <property type="entry name" value="Mopterin_synth/thiamin_S_b"/>
</dbReference>
<dbReference type="CDD" id="cd17040">
    <property type="entry name" value="Ubl_MoaD_like"/>
    <property type="match status" value="1"/>
</dbReference>
<keyword evidence="2" id="KW-1185">Reference proteome</keyword>